<reference evidence="1" key="1">
    <citation type="submission" date="2023-10" db="EMBL/GenBank/DDBJ databases">
        <authorList>
            <person name="Chen Y."/>
            <person name="Shah S."/>
            <person name="Dougan E. K."/>
            <person name="Thang M."/>
            <person name="Chan C."/>
        </authorList>
    </citation>
    <scope>NUCLEOTIDE SEQUENCE [LARGE SCALE GENOMIC DNA]</scope>
</reference>
<keyword evidence="2" id="KW-1185">Reference proteome</keyword>
<evidence type="ECO:0000313" key="2">
    <source>
        <dbReference type="Proteomes" id="UP001189429"/>
    </source>
</evidence>
<gene>
    <name evidence="1" type="ORF">PCOR1329_LOCUS23025</name>
</gene>
<dbReference type="EMBL" id="CAUYUJ010007762">
    <property type="protein sequence ID" value="CAK0821887.1"/>
    <property type="molecule type" value="Genomic_DNA"/>
</dbReference>
<protein>
    <recommendedName>
        <fullName evidence="3">Reverse transcriptase domain-containing protein</fullName>
    </recommendedName>
</protein>
<dbReference type="PANTHER" id="PTHR47027">
    <property type="entry name" value="REVERSE TRANSCRIPTASE DOMAIN-CONTAINING PROTEIN"/>
    <property type="match status" value="1"/>
</dbReference>
<comment type="caution">
    <text evidence="1">The sequence shown here is derived from an EMBL/GenBank/DDBJ whole genome shotgun (WGS) entry which is preliminary data.</text>
</comment>
<evidence type="ECO:0008006" key="3">
    <source>
        <dbReference type="Google" id="ProtNLM"/>
    </source>
</evidence>
<name>A0ABN9RRK2_9DINO</name>
<organism evidence="1 2">
    <name type="scientific">Prorocentrum cordatum</name>
    <dbReference type="NCBI Taxonomy" id="2364126"/>
    <lineage>
        <taxon>Eukaryota</taxon>
        <taxon>Sar</taxon>
        <taxon>Alveolata</taxon>
        <taxon>Dinophyceae</taxon>
        <taxon>Prorocentrales</taxon>
        <taxon>Prorocentraceae</taxon>
        <taxon>Prorocentrum</taxon>
    </lineage>
</organism>
<evidence type="ECO:0000313" key="1">
    <source>
        <dbReference type="EMBL" id="CAK0821887.1"/>
    </source>
</evidence>
<dbReference type="PANTHER" id="PTHR47027:SF20">
    <property type="entry name" value="REVERSE TRANSCRIPTASE-LIKE PROTEIN WITH RNA-DIRECTED DNA POLYMERASE DOMAIN"/>
    <property type="match status" value="1"/>
</dbReference>
<sequence>MRAVKSKRNRKGWGLNIGQARWITNLRFAVDVLLIGTSLCQVRNMLQGIRDAARERGLELHPDKTKILSIATMCTGRPKEAAVKVDDLNIKIIPSSGTWEYLGRQISFSNTHETQIDHIVSMAWTKLKIHRAEHTRNHYSINSRLRLFESTVSSTMLYGCEVYGS</sequence>
<dbReference type="Proteomes" id="UP001189429">
    <property type="component" value="Unassembled WGS sequence"/>
</dbReference>
<accession>A0ABN9RRK2</accession>
<proteinExistence type="predicted"/>